<gene>
    <name evidence="3" type="ORF">MNEG_10732</name>
</gene>
<feature type="transmembrane region" description="Helical" evidence="2">
    <location>
        <begin position="480"/>
        <end position="499"/>
    </location>
</feature>
<accession>A0A0D2M802</accession>
<feature type="transmembrane region" description="Helical" evidence="2">
    <location>
        <begin position="511"/>
        <end position="533"/>
    </location>
</feature>
<evidence type="ECO:0000256" key="1">
    <source>
        <dbReference type="SAM" id="MobiDB-lite"/>
    </source>
</evidence>
<proteinExistence type="predicted"/>
<feature type="transmembrane region" description="Helical" evidence="2">
    <location>
        <begin position="392"/>
        <end position="413"/>
    </location>
</feature>
<keyword evidence="2" id="KW-0812">Transmembrane</keyword>
<keyword evidence="4" id="KW-1185">Reference proteome</keyword>
<feature type="transmembrane region" description="Helical" evidence="2">
    <location>
        <begin position="419"/>
        <end position="437"/>
    </location>
</feature>
<keyword evidence="2" id="KW-0472">Membrane</keyword>
<feature type="region of interest" description="Disordered" evidence="1">
    <location>
        <begin position="156"/>
        <end position="175"/>
    </location>
</feature>
<evidence type="ECO:0000256" key="2">
    <source>
        <dbReference type="SAM" id="Phobius"/>
    </source>
</evidence>
<protein>
    <submittedName>
        <fullName evidence="3">Uncharacterized protein</fullName>
    </submittedName>
</protein>
<dbReference type="KEGG" id="mng:MNEG_10732"/>
<sequence length="682" mass="66921">MISVISVSGHQDLGEIWIQICGQLVGGVYTIRSDIDRGSCGLPELGAAAGGDEALLRPLAERVSAKVLGGGAVHAADVSVGASSARVPAAPTTPAAPDAPPAAAAPLPACGAGAGAGAPAVKLLGCHPPALSVGRGRQALTLHIALAPGAGSIPAGANKAPTAPAPANAPADADADAEAGWPLSTRLIVYEQGGPVLLDSTCTLEPPLPQAAARPTGAAAPAAGDDGGGGAAVAVAAAPGGAGSFRLSATLPPLRRRGAVGVALMLGPRRLAAYQPLPALPPAAADEVSAIWLRAAEAAAAAPPQPAPAAGPLAGAAGAGMAGGLTVAWRAGVAPLLTDLCGLMVAADKVHRSRAGGDSGCKEEQAAAVTQAAASAATVGPRRAPRRLGDPVASAAAAAGGAAVAAAALAAAALLRLLLAAYGAALAASAAIARASAAARRRAAGVAGAGWWVATGWLARGFEPAGAEAAYLDWKQRHTAAVDVFSVAFHGLATAAVLAARRPASSSVATWVHAAIILTNLIPLAALAARLSLRPGGRDAAVIAHGWASAAATAALTLAQPEALPAPLVTFFRGQLKESVVWVACHGVLTPFISQLRLRDALPSELTKQAAAALASLAFGCPRAWALGRTAAIVLVSCAVRAAIELKTRRLFLQHGACTSAPAPGQAGWEVAGCSRRARCCD</sequence>
<evidence type="ECO:0000313" key="4">
    <source>
        <dbReference type="Proteomes" id="UP000054498"/>
    </source>
</evidence>
<dbReference type="RefSeq" id="XP_013896251.1">
    <property type="nucleotide sequence ID" value="XM_014040797.1"/>
</dbReference>
<dbReference type="Proteomes" id="UP000054498">
    <property type="component" value="Unassembled WGS sequence"/>
</dbReference>
<name>A0A0D2M802_9CHLO</name>
<keyword evidence="2" id="KW-1133">Transmembrane helix</keyword>
<dbReference type="AlphaFoldDB" id="A0A0D2M802"/>
<dbReference type="GeneID" id="25727924"/>
<reference evidence="3 4" key="1">
    <citation type="journal article" date="2013" name="BMC Genomics">
        <title>Reconstruction of the lipid metabolism for the microalga Monoraphidium neglectum from its genome sequence reveals characteristics suitable for biofuel production.</title>
        <authorList>
            <person name="Bogen C."/>
            <person name="Al-Dilaimi A."/>
            <person name="Albersmeier A."/>
            <person name="Wichmann J."/>
            <person name="Grundmann M."/>
            <person name="Rupp O."/>
            <person name="Lauersen K.J."/>
            <person name="Blifernez-Klassen O."/>
            <person name="Kalinowski J."/>
            <person name="Goesmann A."/>
            <person name="Mussgnug J.H."/>
            <person name="Kruse O."/>
        </authorList>
    </citation>
    <scope>NUCLEOTIDE SEQUENCE [LARGE SCALE GENOMIC DNA]</scope>
    <source>
        <strain evidence="3 4">SAG 48.87</strain>
    </source>
</reference>
<organism evidence="3 4">
    <name type="scientific">Monoraphidium neglectum</name>
    <dbReference type="NCBI Taxonomy" id="145388"/>
    <lineage>
        <taxon>Eukaryota</taxon>
        <taxon>Viridiplantae</taxon>
        <taxon>Chlorophyta</taxon>
        <taxon>core chlorophytes</taxon>
        <taxon>Chlorophyceae</taxon>
        <taxon>CS clade</taxon>
        <taxon>Sphaeropleales</taxon>
        <taxon>Selenastraceae</taxon>
        <taxon>Monoraphidium</taxon>
    </lineage>
</organism>
<dbReference type="EMBL" id="KK102655">
    <property type="protein sequence ID" value="KIY97231.1"/>
    <property type="molecule type" value="Genomic_DNA"/>
</dbReference>
<evidence type="ECO:0000313" key="3">
    <source>
        <dbReference type="EMBL" id="KIY97231.1"/>
    </source>
</evidence>
<feature type="compositionally biased region" description="Low complexity" evidence="1">
    <location>
        <begin position="156"/>
        <end position="172"/>
    </location>
</feature>